<evidence type="ECO:0000256" key="5">
    <source>
        <dbReference type="ARBA" id="ARBA00022692"/>
    </source>
</evidence>
<keyword evidence="4" id="KW-1134">Transmembrane beta strand</keyword>
<keyword evidence="6" id="KW-0472">Membrane</keyword>
<comment type="subcellular location">
    <subcellularLocation>
        <location evidence="1">Cell outer membrane</location>
    </subcellularLocation>
</comment>
<evidence type="ECO:0000256" key="4">
    <source>
        <dbReference type="ARBA" id="ARBA00022452"/>
    </source>
</evidence>
<reference evidence="8 9" key="1">
    <citation type="submission" date="2024-03" db="EMBL/GenBank/DDBJ databases">
        <title>High-quality draft genome sequence of Oceanobacter sp. wDCs-4.</title>
        <authorList>
            <person name="Dong C."/>
        </authorList>
    </citation>
    <scope>NUCLEOTIDE SEQUENCE [LARGE SCALE GENOMIC DNA]</scope>
    <source>
        <strain evidence="9">wDCs-4</strain>
    </source>
</reference>
<evidence type="ECO:0000256" key="2">
    <source>
        <dbReference type="ARBA" id="ARBA00007613"/>
    </source>
</evidence>
<proteinExistence type="inferred from homology"/>
<sequence length="424" mass="47672">MKLVNHNIFSHKKPIIHRFFVCLTILTSWHATTSAESRIGLTDAIDRALQGHPEIVIWSYRQQDNQARTEAAGSRQPPQLELSVEDAFGTEQYKGTSAMQTTLSARWLLEGDQINARTGHTAAQQRLLTIQQRVQLTDIQAETSVLFVSLLADQERLQLALEALVDEKEILKIIQRRVDAGQAPNTDLILAHTRLTEQELALEEFGHRLQAASLRLSAQWGTADTQLHADGNIQQFPPLPKAEAAISNLLTTPSLAQAEAESALFSAEGKLASEEAATPWSVGAGVRHFESTGDYALIAQLSMPLGSNQRQTALKRSSHIRDQQQVVSAQARLQQLTLQIRTLLMELEHSQHVINTLTETILPTLNNGRQQALKAYEQGQLDYVQWDNIRQQWLNTRTRLLDESETLHRQWIELQRLTGQAIYF</sequence>
<dbReference type="EMBL" id="JBBKTX010000027">
    <property type="protein sequence ID" value="MFK4754296.1"/>
    <property type="molecule type" value="Genomic_DNA"/>
</dbReference>
<keyword evidence="5" id="KW-0812">Transmembrane</keyword>
<dbReference type="PANTHER" id="PTHR30026">
    <property type="entry name" value="OUTER MEMBRANE PROTEIN TOLC"/>
    <property type="match status" value="1"/>
</dbReference>
<name>A0ABW8NN58_9GAMM</name>
<dbReference type="RefSeq" id="WP_416207203.1">
    <property type="nucleotide sequence ID" value="NZ_JBBKTX010000027.1"/>
</dbReference>
<organism evidence="8 9">
    <name type="scientific">Oceanobacter antarcticus</name>
    <dbReference type="NCBI Taxonomy" id="3133425"/>
    <lineage>
        <taxon>Bacteria</taxon>
        <taxon>Pseudomonadati</taxon>
        <taxon>Pseudomonadota</taxon>
        <taxon>Gammaproteobacteria</taxon>
        <taxon>Oceanospirillales</taxon>
        <taxon>Oceanospirillaceae</taxon>
        <taxon>Oceanobacter</taxon>
    </lineage>
</organism>
<keyword evidence="7" id="KW-0998">Cell outer membrane</keyword>
<evidence type="ECO:0000313" key="8">
    <source>
        <dbReference type="EMBL" id="MFK4754296.1"/>
    </source>
</evidence>
<comment type="caution">
    <text evidence="8">The sequence shown here is derived from an EMBL/GenBank/DDBJ whole genome shotgun (WGS) entry which is preliminary data.</text>
</comment>
<protein>
    <submittedName>
        <fullName evidence="8">TolC family protein</fullName>
    </submittedName>
</protein>
<evidence type="ECO:0000256" key="1">
    <source>
        <dbReference type="ARBA" id="ARBA00004442"/>
    </source>
</evidence>
<keyword evidence="3" id="KW-0813">Transport</keyword>
<dbReference type="InterPro" id="IPR051906">
    <property type="entry name" value="TolC-like"/>
</dbReference>
<dbReference type="Proteomes" id="UP001620597">
    <property type="component" value="Unassembled WGS sequence"/>
</dbReference>
<dbReference type="Pfam" id="PF02321">
    <property type="entry name" value="OEP"/>
    <property type="match status" value="1"/>
</dbReference>
<dbReference type="PANTHER" id="PTHR30026:SF20">
    <property type="entry name" value="OUTER MEMBRANE PROTEIN TOLC"/>
    <property type="match status" value="1"/>
</dbReference>
<gene>
    <name evidence="8" type="ORF">WG929_17950</name>
</gene>
<comment type="similarity">
    <text evidence="2">Belongs to the outer membrane factor (OMF) (TC 1.B.17) family.</text>
</comment>
<evidence type="ECO:0000256" key="3">
    <source>
        <dbReference type="ARBA" id="ARBA00022448"/>
    </source>
</evidence>
<evidence type="ECO:0000313" key="9">
    <source>
        <dbReference type="Proteomes" id="UP001620597"/>
    </source>
</evidence>
<keyword evidence="9" id="KW-1185">Reference proteome</keyword>
<accession>A0ABW8NN58</accession>
<dbReference type="SUPFAM" id="SSF56954">
    <property type="entry name" value="Outer membrane efflux proteins (OEP)"/>
    <property type="match status" value="1"/>
</dbReference>
<evidence type="ECO:0000256" key="6">
    <source>
        <dbReference type="ARBA" id="ARBA00023136"/>
    </source>
</evidence>
<dbReference type="InterPro" id="IPR003423">
    <property type="entry name" value="OMP_efflux"/>
</dbReference>
<dbReference type="Gene3D" id="1.20.1600.10">
    <property type="entry name" value="Outer membrane efflux proteins (OEP)"/>
    <property type="match status" value="1"/>
</dbReference>
<evidence type="ECO:0000256" key="7">
    <source>
        <dbReference type="ARBA" id="ARBA00023237"/>
    </source>
</evidence>